<evidence type="ECO:0000313" key="1">
    <source>
        <dbReference type="EMBL" id="RAJ08759.1"/>
    </source>
</evidence>
<evidence type="ECO:0000313" key="2">
    <source>
        <dbReference type="Proteomes" id="UP000249547"/>
    </source>
</evidence>
<accession>A0A327QVY5</accession>
<gene>
    <name evidence="1" type="ORF">LX64_01413</name>
</gene>
<dbReference type="OrthoDB" id="679924at2"/>
<dbReference type="InterPro" id="IPR058238">
    <property type="entry name" value="Lant_leader_dom"/>
</dbReference>
<reference evidence="1 2" key="1">
    <citation type="submission" date="2018-06" db="EMBL/GenBank/DDBJ databases">
        <title>Genomic Encyclopedia of Archaeal and Bacterial Type Strains, Phase II (KMG-II): from individual species to whole genera.</title>
        <authorList>
            <person name="Goeker M."/>
        </authorList>
    </citation>
    <scope>NUCLEOTIDE SEQUENCE [LARGE SCALE GENOMIC DNA]</scope>
    <source>
        <strain evidence="1 2">DSM 23857</strain>
    </source>
</reference>
<organism evidence="1 2">
    <name type="scientific">Chitinophaga skermanii</name>
    <dbReference type="NCBI Taxonomy" id="331697"/>
    <lineage>
        <taxon>Bacteria</taxon>
        <taxon>Pseudomonadati</taxon>
        <taxon>Bacteroidota</taxon>
        <taxon>Chitinophagia</taxon>
        <taxon>Chitinophagales</taxon>
        <taxon>Chitinophagaceae</taxon>
        <taxon>Chitinophaga</taxon>
    </lineage>
</organism>
<keyword evidence="2" id="KW-1185">Reference proteome</keyword>
<dbReference type="AlphaFoldDB" id="A0A327QVY5"/>
<comment type="caution">
    <text evidence="1">The sequence shown here is derived from an EMBL/GenBank/DDBJ whole genome shotgun (WGS) entry which is preliminary data.</text>
</comment>
<protein>
    <recommendedName>
        <fullName evidence="3">Natural product</fullName>
    </recommendedName>
</protein>
<dbReference type="Proteomes" id="UP000249547">
    <property type="component" value="Unassembled WGS sequence"/>
</dbReference>
<evidence type="ECO:0008006" key="3">
    <source>
        <dbReference type="Google" id="ProtNLM"/>
    </source>
</evidence>
<proteinExistence type="predicted"/>
<name>A0A327QVY5_9BACT</name>
<dbReference type="EMBL" id="QLLL01000002">
    <property type="protein sequence ID" value="RAJ08759.1"/>
    <property type="molecule type" value="Genomic_DNA"/>
</dbReference>
<dbReference type="NCBIfam" id="NF038153">
    <property type="entry name" value="lant_leader_L1a"/>
    <property type="match status" value="1"/>
</dbReference>
<dbReference type="RefSeq" id="WP_148707222.1">
    <property type="nucleotide sequence ID" value="NZ_QLLL01000002.1"/>
</dbReference>
<sequence>MKKKKIQLSKLNFEKSVIAQLNPIQQSDLKGGAATVNSLCRTTYYQTCESYPFTEDFCVRCNTGAN</sequence>